<keyword evidence="14" id="KW-0675">Receptor</keyword>
<dbReference type="FunFam" id="3.40.50.410:FF:000003">
    <property type="entry name" value="Collagen type VI alpha 3 chain"/>
    <property type="match status" value="1"/>
</dbReference>
<sequence>MLLTLFLVILGTQASKTQQPASESVDVVLLIDSSNTLGRQGFLSLKNNVNRMISNLPIGPNKYRLALVQYSDDIHVEFQLDNFRGKNPMLNHIKKIFSFRGGPLRTGNALQKIHKTIFKAPRRDRHQVLIVTTSGVSQDDVEGPATLMREDGIKIIALGMPNASEQDLQSMATHPFSYHFDTLKDLQKFSSNILSVIESAVTIDESLVISTTNPPSTTFAHSIPIKVADCSDDLIADVVFVVDEVVSPTNSEYIVSFLQNTATSLDVQKSCVRIGLVTYSNEPRVLSQLNTETEINNLVFKIKSFSPREGKAKLGAALNFTREIIFTESAGSRKTEGVEQIATIITHRSSEDSVTEASSLLLQKGVTVFAISIEGANITQLGGVVSYPPNRNIIKVDHFSNLTDKSKIFKEKLFEHIHLFFAQAERTKEFRSGCMETEKADIYFLVDGSSSISPSDFIKMKTFLKEVIKIFTIGRNHVRFGVVQFATVYKKEFELDEYTKISHVEKAINNIIQRGGDTYTGAAIRSMQLLFEKAKNQREGKVPSYLIVLTDGKAHDNVLEPSKMLRKSAVNIYAIGVKPANITQLNEIADSKSKVYYAEQFESLKNIKNKIVQDICSEKACEKMKADVMFLVDSSGSISDQDFEKMKKFMQELVDKCSVGLDEVQFGVVQFSSTNKEEFQLNSSKDYIINAIGNMAQMQQNTYTGNALQFVSDYFKPAKKARPSVNKILILLTDGEAHDDVRKPASALRKEGVIIYSIGIIGANGTQLLEISGTAKNMFYLTDYDSLKYIEKDIMFHICSPYKACQRITRLDLVFVIDSSSSIGETNYALISNFIIGIVNKSVVGEEHVQFGAVKYSDNPEIMFKLNTYSKRSDIIKFIQDNNTLLEGRTYTAKALQFSKDLLTKENGSRIHHGVPQVLMVITDGVSHDKAILNSTSNELRKKGTIIYAIGIKDANPEELAIMAGSEDYWFYMPSFEGLEKITTNLSNQLCTDSKPECDIEAELVILTDSRSIPDKELKAVKDFVINLLKSIINKDNIIVGMAQFRNTLQEVFQLGAYQNLPELYSKITNMSLITGGSTLIGHALKEVKTFFKTSKQRVARNVNQKLLIFTDGRSDDEFFQAANDLRDEGVEIHAVAVGNVMDSKLLQITSLPSRKHKVDDYSDLKTLVNHVKKEICEETTEATCFVDIIIGFDISSQKPGNNLFNNQQHLEIHLPDIVKYLTSLSSTSCSKGKKVQFSVTISVENTNEPFWTQFHHVHDPNIITKLRNTVVNRPSHLNINFLDAIWNLVKNEIDIKNRNTVLLIFSDGLDDNIIALRQKSEQLRIQGLDGLITVALEGAKYIDQLQHIEFGKGFGYNTQLFIDTENVAKRLFQYVDQIAERKCCCIFCRCEGEEGPRGERREKGHKLKGKDGDQLFGHSYQELQPFLFSELKNKIAPLMALSRELVREHDTEDCSMCPEDQYPSMEQDRCLNKTTSFLSFEEPLGISLASAAVFFSLMTTSVLGIFLKRRDTPIVRANNRDLTYTLLIALLLCFISSLLFLGQPGRVTCLFRQPAFSIIFSLAVSCVLAKTVTVVVAFMATKPGSSMRKWVGKRLSLAIVLSCSLLQAGLCIIWLVTSPPYPELNMNSLTETMILQCNEGSIFMFYCVLCYLGFLAIASFIVAFFARNLPDSFNEAKFITFSMLAFCSVWISFVPTYLSTRGKAMVAVEIFSILSSSAGLLGCIFFPKCFIILTYGSFPMGEIDTSQSSSLYFMAPNEVPQYIGIIRLLQHFGWKWIGLFAADTESGEHFLQKLELLFFQQGICLSFVQRFPKLLRLDDLGEFNDIMAEFYTHFTDVKTNAYIIYGESLTLAWLTALKSVWEAANRGNAFLSKVWITTSQIDFTLTGTQREWNLQFYDGAIAFQIHSRENLEFEEFLRSIKPHAGQRDGFRNHFWEQAFDCFFPDSRLSSLGSQECTGEEGLGSLPESLFQLQVNGHSYSIYNGVYTVAHSLHSMLARRSNLRKVLADKVAESPELQPFKVTFLQQTFFLFSEEFCKE</sequence>
<keyword evidence="9" id="KW-0130">Cell adhesion</keyword>
<dbReference type="FunFam" id="3.40.50.410:FF:000004">
    <property type="entry name" value="collagen alpha-6(VI) chain"/>
    <property type="match status" value="3"/>
</dbReference>
<feature type="transmembrane region" description="Helical" evidence="17">
    <location>
        <begin position="1679"/>
        <end position="1699"/>
    </location>
</feature>
<gene>
    <name evidence="22" type="primary">LOC106546748</name>
</gene>
<reference evidence="22" key="1">
    <citation type="submission" date="2025-08" db="UniProtKB">
        <authorList>
            <consortium name="RefSeq"/>
        </authorList>
    </citation>
    <scope>IDENTIFICATION</scope>
    <source>
        <tissue evidence="22">Skeletal muscle</tissue>
    </source>
</reference>
<keyword evidence="3" id="KW-1003">Cell membrane</keyword>
<dbReference type="PANTHER" id="PTHR24020">
    <property type="entry name" value="COLLAGEN ALPHA"/>
    <property type="match status" value="1"/>
</dbReference>
<evidence type="ECO:0000256" key="18">
    <source>
        <dbReference type="SAM" id="SignalP"/>
    </source>
</evidence>
<keyword evidence="6 17" id="KW-0812">Transmembrane</keyword>
<dbReference type="PANTHER" id="PTHR24020:SF86">
    <property type="entry name" value="COLLAGEN, TYPE VI, ALPHA 4"/>
    <property type="match status" value="1"/>
</dbReference>
<feature type="transmembrane region" description="Helical" evidence="17">
    <location>
        <begin position="1485"/>
        <end position="1508"/>
    </location>
</feature>
<evidence type="ECO:0000256" key="6">
    <source>
        <dbReference type="ARBA" id="ARBA00022692"/>
    </source>
</evidence>
<feature type="chain" id="PRO_5026721851" evidence="18">
    <location>
        <begin position="18"/>
        <end position="2039"/>
    </location>
</feature>
<evidence type="ECO:0000256" key="1">
    <source>
        <dbReference type="ARBA" id="ARBA00004498"/>
    </source>
</evidence>
<dbReference type="PROSITE" id="PS50259">
    <property type="entry name" value="G_PROTEIN_RECEP_F3_4"/>
    <property type="match status" value="1"/>
</dbReference>
<keyword evidence="8" id="KW-0677">Repeat</keyword>
<dbReference type="PRINTS" id="PR00248">
    <property type="entry name" value="GPCRMGR"/>
</dbReference>
<feature type="signal peptide" evidence="18">
    <location>
        <begin position="1"/>
        <end position="17"/>
    </location>
</feature>
<evidence type="ECO:0000256" key="14">
    <source>
        <dbReference type="ARBA" id="ARBA00023170"/>
    </source>
</evidence>
<feature type="transmembrane region" description="Helical" evidence="17">
    <location>
        <begin position="1596"/>
        <end position="1617"/>
    </location>
</feature>
<evidence type="ECO:0000256" key="15">
    <source>
        <dbReference type="ARBA" id="ARBA00023180"/>
    </source>
</evidence>
<evidence type="ECO:0000256" key="3">
    <source>
        <dbReference type="ARBA" id="ARBA00022475"/>
    </source>
</evidence>
<dbReference type="CDD" id="cd01472">
    <property type="entry name" value="vWA_collagen"/>
    <property type="match status" value="3"/>
</dbReference>
<dbReference type="PROSITE" id="PS50234">
    <property type="entry name" value="VWFA"/>
    <property type="match status" value="6"/>
</dbReference>
<dbReference type="Gene3D" id="3.40.50.410">
    <property type="entry name" value="von Willebrand factor, type A domain"/>
    <property type="match status" value="6"/>
</dbReference>
<dbReference type="Pfam" id="PF00092">
    <property type="entry name" value="VWA"/>
    <property type="match status" value="6"/>
</dbReference>
<feature type="transmembrane region" description="Helical" evidence="17">
    <location>
        <begin position="1556"/>
        <end position="1581"/>
    </location>
</feature>
<dbReference type="FunFam" id="3.40.50.2300:FF:000024">
    <property type="entry name" value="Vomeronasal 2, receptor 73"/>
    <property type="match status" value="1"/>
</dbReference>
<keyword evidence="13 17" id="KW-0472">Membrane</keyword>
<keyword evidence="12" id="KW-0176">Collagen</keyword>
<keyword evidence="16" id="KW-0807">Transducer</keyword>
<accession>A0A6I9Y9S4</accession>
<evidence type="ECO:0000256" key="12">
    <source>
        <dbReference type="ARBA" id="ARBA00023119"/>
    </source>
</evidence>
<dbReference type="KEGG" id="tsr:106546748"/>
<proteinExistence type="predicted"/>
<evidence type="ECO:0000256" key="9">
    <source>
        <dbReference type="ARBA" id="ARBA00022889"/>
    </source>
</evidence>
<dbReference type="Pfam" id="PF00003">
    <property type="entry name" value="7tm_3"/>
    <property type="match status" value="1"/>
</dbReference>
<dbReference type="GO" id="GO:0005886">
    <property type="term" value="C:plasma membrane"/>
    <property type="evidence" value="ECO:0007669"/>
    <property type="project" value="UniProtKB-SubCell"/>
</dbReference>
<dbReference type="PRINTS" id="PR00453">
    <property type="entry name" value="VWFADOMAIN"/>
</dbReference>
<feature type="domain" description="VWFA" evidence="19">
    <location>
        <begin position="627"/>
        <end position="794"/>
    </location>
</feature>
<evidence type="ECO:0000256" key="16">
    <source>
        <dbReference type="ARBA" id="ARBA00023224"/>
    </source>
</evidence>
<feature type="domain" description="VWFA" evidence="19">
    <location>
        <begin position="441"/>
        <end position="611"/>
    </location>
</feature>
<keyword evidence="7 18" id="KW-0732">Signal</keyword>
<evidence type="ECO:0000256" key="11">
    <source>
        <dbReference type="ARBA" id="ARBA00023040"/>
    </source>
</evidence>
<keyword evidence="4" id="KW-0964">Secreted</keyword>
<dbReference type="InterPro" id="IPR002035">
    <property type="entry name" value="VWF_A"/>
</dbReference>
<dbReference type="SUPFAM" id="SSF53822">
    <property type="entry name" value="Periplasmic binding protein-like I"/>
    <property type="match status" value="1"/>
</dbReference>
<evidence type="ECO:0000313" key="22">
    <source>
        <dbReference type="RefSeq" id="XP_013919180.1"/>
    </source>
</evidence>
<dbReference type="InterPro" id="IPR017978">
    <property type="entry name" value="GPCR_3_C"/>
</dbReference>
<evidence type="ECO:0000256" key="5">
    <source>
        <dbReference type="ARBA" id="ARBA00022530"/>
    </source>
</evidence>
<feature type="transmembrane region" description="Helical" evidence="17">
    <location>
        <begin position="1523"/>
        <end position="1544"/>
    </location>
</feature>
<evidence type="ECO:0000256" key="7">
    <source>
        <dbReference type="ARBA" id="ARBA00022729"/>
    </source>
</evidence>
<evidence type="ECO:0000259" key="20">
    <source>
        <dbReference type="PROSITE" id="PS50259"/>
    </source>
</evidence>
<keyword evidence="21" id="KW-1185">Reference proteome</keyword>
<feature type="domain" description="VWFA" evidence="19">
    <location>
        <begin position="812"/>
        <end position="986"/>
    </location>
</feature>
<dbReference type="CDD" id="cd15283">
    <property type="entry name" value="7tmC_V2R_pheromone"/>
    <property type="match status" value="1"/>
</dbReference>
<comment type="subcellular location">
    <subcellularLocation>
        <location evidence="2">Cell membrane</location>
        <topology evidence="2">Multi-pass membrane protein</topology>
    </subcellularLocation>
    <subcellularLocation>
        <location evidence="1">Secreted</location>
        <location evidence="1">Extracellular space</location>
        <location evidence="1">Extracellular matrix</location>
    </subcellularLocation>
</comment>
<keyword evidence="15" id="KW-0325">Glycoprotein</keyword>
<dbReference type="GeneID" id="106546748"/>
<dbReference type="RefSeq" id="XP_013919180.1">
    <property type="nucleotide sequence ID" value="XM_014063705.1"/>
</dbReference>
<feature type="domain" description="VWFA" evidence="19">
    <location>
        <begin position="237"/>
        <end position="413"/>
    </location>
</feature>
<dbReference type="InterPro" id="IPR000337">
    <property type="entry name" value="GPCR_3"/>
</dbReference>
<dbReference type="PROSITE" id="PS00981">
    <property type="entry name" value="G_PROTEIN_RECEP_F3_3"/>
    <property type="match status" value="1"/>
</dbReference>
<protein>
    <submittedName>
        <fullName evidence="22">Collagen alpha-6(VI) chain-like</fullName>
    </submittedName>
</protein>
<evidence type="ECO:0000256" key="8">
    <source>
        <dbReference type="ARBA" id="ARBA00022737"/>
    </source>
</evidence>
<evidence type="ECO:0000256" key="13">
    <source>
        <dbReference type="ARBA" id="ARBA00023136"/>
    </source>
</evidence>
<feature type="domain" description="G-protein coupled receptors family 3 profile" evidence="20">
    <location>
        <begin position="1485"/>
        <end position="1734"/>
    </location>
</feature>
<dbReference type="OrthoDB" id="6132182at2759"/>
<evidence type="ECO:0000256" key="10">
    <source>
        <dbReference type="ARBA" id="ARBA00022989"/>
    </source>
</evidence>
<dbReference type="Gene3D" id="3.40.50.2300">
    <property type="match status" value="2"/>
</dbReference>
<feature type="domain" description="VWFA" evidence="19">
    <location>
        <begin position="26"/>
        <end position="197"/>
    </location>
</feature>
<dbReference type="InterPro" id="IPR028082">
    <property type="entry name" value="Peripla_BP_I"/>
</dbReference>
<feature type="transmembrane region" description="Helical" evidence="17">
    <location>
        <begin position="1644"/>
        <end position="1667"/>
    </location>
</feature>
<dbReference type="GO" id="GO:0005581">
    <property type="term" value="C:collagen trimer"/>
    <property type="evidence" value="ECO:0007669"/>
    <property type="project" value="UniProtKB-KW"/>
</dbReference>
<evidence type="ECO:0000313" key="21">
    <source>
        <dbReference type="Proteomes" id="UP000504617"/>
    </source>
</evidence>
<name>A0A6I9Y9S4_9SAUR</name>
<evidence type="ECO:0000256" key="17">
    <source>
        <dbReference type="SAM" id="Phobius"/>
    </source>
</evidence>
<keyword evidence="10 17" id="KW-1133">Transmembrane helix</keyword>
<organism evidence="21 22">
    <name type="scientific">Thamnophis sirtalis</name>
    <dbReference type="NCBI Taxonomy" id="35019"/>
    <lineage>
        <taxon>Eukaryota</taxon>
        <taxon>Metazoa</taxon>
        <taxon>Chordata</taxon>
        <taxon>Craniata</taxon>
        <taxon>Vertebrata</taxon>
        <taxon>Euteleostomi</taxon>
        <taxon>Lepidosauria</taxon>
        <taxon>Squamata</taxon>
        <taxon>Bifurcata</taxon>
        <taxon>Unidentata</taxon>
        <taxon>Episquamata</taxon>
        <taxon>Toxicofera</taxon>
        <taxon>Serpentes</taxon>
        <taxon>Colubroidea</taxon>
        <taxon>Colubridae</taxon>
        <taxon>Natricinae</taxon>
        <taxon>Thamnophis</taxon>
    </lineage>
</organism>
<evidence type="ECO:0000256" key="4">
    <source>
        <dbReference type="ARBA" id="ARBA00022525"/>
    </source>
</evidence>
<dbReference type="Proteomes" id="UP000504617">
    <property type="component" value="Unplaced"/>
</dbReference>
<dbReference type="InterPro" id="IPR001828">
    <property type="entry name" value="ANF_lig-bd_rcpt"/>
</dbReference>
<evidence type="ECO:0000256" key="2">
    <source>
        <dbReference type="ARBA" id="ARBA00004651"/>
    </source>
</evidence>
<dbReference type="InterPro" id="IPR050525">
    <property type="entry name" value="ECM_Assembly_Org"/>
</dbReference>
<dbReference type="InterPro" id="IPR036465">
    <property type="entry name" value="vWFA_dom_sf"/>
</dbReference>
<evidence type="ECO:0000259" key="19">
    <source>
        <dbReference type="PROSITE" id="PS50234"/>
    </source>
</evidence>
<dbReference type="SUPFAM" id="SSF53300">
    <property type="entry name" value="vWA-like"/>
    <property type="match status" value="7"/>
</dbReference>
<dbReference type="Pfam" id="PF01094">
    <property type="entry name" value="ANF_receptor"/>
    <property type="match status" value="1"/>
</dbReference>
<keyword evidence="11" id="KW-0297">G-protein coupled receptor</keyword>
<dbReference type="SMART" id="SM00327">
    <property type="entry name" value="VWA"/>
    <property type="match status" value="6"/>
</dbReference>
<keyword evidence="5" id="KW-0272">Extracellular matrix</keyword>
<feature type="transmembrane region" description="Helical" evidence="17">
    <location>
        <begin position="1711"/>
        <end position="1734"/>
    </location>
</feature>
<dbReference type="InterPro" id="IPR017979">
    <property type="entry name" value="GPCR_3_CS"/>
</dbReference>
<dbReference type="GO" id="GO:0004930">
    <property type="term" value="F:G protein-coupled receptor activity"/>
    <property type="evidence" value="ECO:0007669"/>
    <property type="project" value="UniProtKB-KW"/>
</dbReference>
<dbReference type="GO" id="GO:0007155">
    <property type="term" value="P:cell adhesion"/>
    <property type="evidence" value="ECO:0007669"/>
    <property type="project" value="UniProtKB-KW"/>
</dbReference>
<feature type="domain" description="VWFA" evidence="19">
    <location>
        <begin position="1002"/>
        <end position="1172"/>
    </location>
</feature>